<evidence type="ECO:0000256" key="3">
    <source>
        <dbReference type="ARBA" id="ARBA00022827"/>
    </source>
</evidence>
<dbReference type="GO" id="GO:0050661">
    <property type="term" value="F:NADP binding"/>
    <property type="evidence" value="ECO:0007669"/>
    <property type="project" value="InterPro"/>
</dbReference>
<dbReference type="Gene3D" id="3.50.50.60">
    <property type="entry name" value="FAD/NAD(P)-binding domain"/>
    <property type="match status" value="3"/>
</dbReference>
<dbReference type="PRINTS" id="PR00368">
    <property type="entry name" value="FADPNR"/>
</dbReference>
<sequence length="517" mass="59158">MGLTKTYKDGSTPTVAIIGAGMSGLCAAIRLQTQLNLKTYTIFELEPELGGTWWANTYPGCACDVKSVNYEFSFEPNYNWTKTYAGQEEILEYMRRVAQKHALHKKIQFQTKVTHVEWHQDLQKWVLDWTNTGTGETGQTKADVVFSGTGPLRVPVIPKQFEAFEGPKWHTAQWNHDYDLTNKRVAVVGSGASAIQIVPSIVGKVKTLEYYQRTPSYVIPRNNNSKSGLLKFLFRYVPFLFWINKKLAYWTSEFFLYYVFSYKWRHALARSFAMWGAWFVRYWNVRDKTLRQKLTPNYPIGCRRIVVSSDYLPALTRKNVNVHTEAITGVKGHSIMLKDGSVQEVDALVLATGFKVQDMLDQGFLIGRGGCDVSKVWGIDPQTYYGLTSAETPNFFFLLGPNSALGHNSVLYMIETQVEFGIRALSHMMRHDLSSIQVTNKACKAFGDEMEAKMKDMVWSSQCRSWYQNEKGKVTALWWGTCSEYDWRLRTYRSQDFVEVKRSASFKSQVLASASMI</sequence>
<protein>
    <submittedName>
        <fullName evidence="5">Uncharacterized protein</fullName>
    </submittedName>
</protein>
<evidence type="ECO:0000256" key="4">
    <source>
        <dbReference type="ARBA" id="ARBA00023002"/>
    </source>
</evidence>
<dbReference type="Proteomes" id="UP000717515">
    <property type="component" value="Unassembled WGS sequence"/>
</dbReference>
<comment type="caution">
    <text evidence="5">The sequence shown here is derived from an EMBL/GenBank/DDBJ whole genome shotgun (WGS) entry which is preliminary data.</text>
</comment>
<keyword evidence="4" id="KW-0560">Oxidoreductase</keyword>
<dbReference type="InterPro" id="IPR036188">
    <property type="entry name" value="FAD/NAD-bd_sf"/>
</dbReference>
<dbReference type="InterPro" id="IPR051209">
    <property type="entry name" value="FAD-bind_Monooxygenase_sf"/>
</dbReference>
<dbReference type="EMBL" id="JAIFTL010000423">
    <property type="protein sequence ID" value="KAG9319550.1"/>
    <property type="molecule type" value="Genomic_DNA"/>
</dbReference>
<gene>
    <name evidence="5" type="ORF">KVV02_005852</name>
</gene>
<dbReference type="GO" id="GO:0004499">
    <property type="term" value="F:N,N-dimethylaniline monooxygenase activity"/>
    <property type="evidence" value="ECO:0007669"/>
    <property type="project" value="InterPro"/>
</dbReference>
<dbReference type="AlphaFoldDB" id="A0A9P7ZXJ9"/>
<dbReference type="PANTHER" id="PTHR42877">
    <property type="entry name" value="L-ORNITHINE N(5)-MONOOXYGENASE-RELATED"/>
    <property type="match status" value="1"/>
</dbReference>
<evidence type="ECO:0000313" key="6">
    <source>
        <dbReference type="Proteomes" id="UP000717515"/>
    </source>
</evidence>
<evidence type="ECO:0000256" key="2">
    <source>
        <dbReference type="ARBA" id="ARBA00022630"/>
    </source>
</evidence>
<accession>A0A9P7ZXJ9</accession>
<comment type="similarity">
    <text evidence="1">Belongs to the FAD-binding monooxygenase family.</text>
</comment>
<dbReference type="GO" id="GO:0050660">
    <property type="term" value="F:flavin adenine dinucleotide binding"/>
    <property type="evidence" value="ECO:0007669"/>
    <property type="project" value="InterPro"/>
</dbReference>
<evidence type="ECO:0000256" key="1">
    <source>
        <dbReference type="ARBA" id="ARBA00010139"/>
    </source>
</evidence>
<dbReference type="SUPFAM" id="SSF51905">
    <property type="entry name" value="FAD/NAD(P)-binding domain"/>
    <property type="match status" value="2"/>
</dbReference>
<dbReference type="InterPro" id="IPR020946">
    <property type="entry name" value="Flavin_mOase-like"/>
</dbReference>
<evidence type="ECO:0000313" key="5">
    <source>
        <dbReference type="EMBL" id="KAG9319550.1"/>
    </source>
</evidence>
<keyword evidence="2" id="KW-0285">Flavoprotein</keyword>
<reference evidence="5" key="1">
    <citation type="submission" date="2021-07" db="EMBL/GenBank/DDBJ databases">
        <title>Draft genome of Mortierella alpina, strain LL118, isolated from an aspen leaf litter sample.</title>
        <authorList>
            <person name="Yang S."/>
            <person name="Vinatzer B.A."/>
        </authorList>
    </citation>
    <scope>NUCLEOTIDE SEQUENCE</scope>
    <source>
        <strain evidence="5">LL118</strain>
    </source>
</reference>
<organism evidence="5 6">
    <name type="scientific">Mortierella alpina</name>
    <name type="common">Oleaginous fungus</name>
    <name type="synonym">Mortierella renispora</name>
    <dbReference type="NCBI Taxonomy" id="64518"/>
    <lineage>
        <taxon>Eukaryota</taxon>
        <taxon>Fungi</taxon>
        <taxon>Fungi incertae sedis</taxon>
        <taxon>Mucoromycota</taxon>
        <taxon>Mortierellomycotina</taxon>
        <taxon>Mortierellomycetes</taxon>
        <taxon>Mortierellales</taxon>
        <taxon>Mortierellaceae</taxon>
        <taxon>Mortierella</taxon>
    </lineage>
</organism>
<dbReference type="PANTHER" id="PTHR42877:SF4">
    <property type="entry name" value="FAD_NAD(P)-BINDING DOMAIN-CONTAINING PROTEIN-RELATED"/>
    <property type="match status" value="1"/>
</dbReference>
<dbReference type="Pfam" id="PF00743">
    <property type="entry name" value="FMO-like"/>
    <property type="match status" value="1"/>
</dbReference>
<proteinExistence type="inferred from homology"/>
<keyword evidence="3" id="KW-0274">FAD</keyword>
<name>A0A9P7ZXJ9_MORAP</name>